<feature type="compositionally biased region" description="Low complexity" evidence="2">
    <location>
        <begin position="256"/>
        <end position="266"/>
    </location>
</feature>
<dbReference type="OrthoDB" id="3196451at2759"/>
<reference evidence="4" key="2">
    <citation type="submission" date="2014-02" db="EMBL/GenBank/DDBJ databases">
        <title>Complete DNA sequence of /Kuraishia capsulata/ illustrates novel genomic features among budding yeasts (/Saccharomycotina/).</title>
        <authorList>
            <person name="Morales L."/>
            <person name="Noel B."/>
            <person name="Porcel B."/>
            <person name="Marcet-Houben M."/>
            <person name="Hullo M-F."/>
            <person name="Sacerdot C."/>
            <person name="Tekaia F."/>
            <person name="Leh-Louis V."/>
            <person name="Despons L."/>
            <person name="Khanna V."/>
            <person name="Aury J-M."/>
            <person name="Barbe V."/>
            <person name="Couloux A."/>
            <person name="Labadie K."/>
            <person name="Pelletier E."/>
            <person name="Souciet J-L."/>
            <person name="Boekhout T."/>
            <person name="Gabaldon T."/>
            <person name="Wincker P."/>
            <person name="Dujon B."/>
        </authorList>
    </citation>
    <scope>NUCLEOTIDE SEQUENCE</scope>
    <source>
        <strain evidence="4">CBS 1993</strain>
    </source>
</reference>
<reference evidence="4" key="1">
    <citation type="submission" date="2013-12" db="EMBL/GenBank/DDBJ databases">
        <authorList>
            <person name="Genoscope - CEA"/>
        </authorList>
    </citation>
    <scope>NUCLEOTIDE SEQUENCE</scope>
    <source>
        <strain evidence="4">CBS 1993</strain>
    </source>
</reference>
<dbReference type="GO" id="GO:0007165">
    <property type="term" value="P:signal transduction"/>
    <property type="evidence" value="ECO:0007669"/>
    <property type="project" value="InterPro"/>
</dbReference>
<dbReference type="PROSITE" id="PS50238">
    <property type="entry name" value="RHOGAP"/>
    <property type="match status" value="1"/>
</dbReference>
<feature type="region of interest" description="Disordered" evidence="2">
    <location>
        <begin position="560"/>
        <end position="667"/>
    </location>
</feature>
<name>W6MFT2_9ASCO</name>
<feature type="compositionally biased region" description="Low complexity" evidence="2">
    <location>
        <begin position="41"/>
        <end position="50"/>
    </location>
</feature>
<feature type="compositionally biased region" description="Low complexity" evidence="2">
    <location>
        <begin position="517"/>
        <end position="528"/>
    </location>
</feature>
<evidence type="ECO:0000259" key="3">
    <source>
        <dbReference type="PROSITE" id="PS50238"/>
    </source>
</evidence>
<dbReference type="GO" id="GO:0005938">
    <property type="term" value="C:cell cortex"/>
    <property type="evidence" value="ECO:0007669"/>
    <property type="project" value="TreeGrafter"/>
</dbReference>
<proteinExistence type="predicted"/>
<feature type="region of interest" description="Disordered" evidence="2">
    <location>
        <begin position="484"/>
        <end position="547"/>
    </location>
</feature>
<feature type="region of interest" description="Disordered" evidence="2">
    <location>
        <begin position="211"/>
        <end position="332"/>
    </location>
</feature>
<dbReference type="GO" id="GO:0005096">
    <property type="term" value="F:GTPase activator activity"/>
    <property type="evidence" value="ECO:0007669"/>
    <property type="project" value="UniProtKB-KW"/>
</dbReference>
<dbReference type="EMBL" id="HG793125">
    <property type="protein sequence ID" value="CDK24253.1"/>
    <property type="molecule type" value="Genomic_DNA"/>
</dbReference>
<evidence type="ECO:0000313" key="5">
    <source>
        <dbReference type="Proteomes" id="UP000019384"/>
    </source>
</evidence>
<keyword evidence="5" id="KW-1185">Reference proteome</keyword>
<dbReference type="HOGENOM" id="CLU_484914_0_0_1"/>
<evidence type="ECO:0000256" key="1">
    <source>
        <dbReference type="ARBA" id="ARBA00022468"/>
    </source>
</evidence>
<dbReference type="Pfam" id="PF00620">
    <property type="entry name" value="RhoGAP"/>
    <property type="match status" value="2"/>
</dbReference>
<accession>W6MFT2</accession>
<evidence type="ECO:0000313" key="4">
    <source>
        <dbReference type="EMBL" id="CDK24253.1"/>
    </source>
</evidence>
<dbReference type="AlphaFoldDB" id="W6MFT2"/>
<dbReference type="InterPro" id="IPR000198">
    <property type="entry name" value="RhoGAP_dom"/>
</dbReference>
<dbReference type="PANTHER" id="PTHR15228">
    <property type="entry name" value="SPERMATHECAL PHYSIOLOGY VARIANT"/>
    <property type="match status" value="1"/>
</dbReference>
<feature type="compositionally biased region" description="Acidic residues" evidence="2">
    <location>
        <begin position="274"/>
        <end position="306"/>
    </location>
</feature>
<keyword evidence="1" id="KW-0343">GTPase activation</keyword>
<dbReference type="SMART" id="SM00324">
    <property type="entry name" value="RhoGAP"/>
    <property type="match status" value="1"/>
</dbReference>
<protein>
    <recommendedName>
        <fullName evidence="3">Rho-GAP domain-containing protein</fullName>
    </recommendedName>
</protein>
<gene>
    <name evidence="4" type="ORF">KUCA_T00000213001</name>
</gene>
<dbReference type="GO" id="GO:0060237">
    <property type="term" value="P:regulation of fungal-type cell wall organization"/>
    <property type="evidence" value="ECO:0007669"/>
    <property type="project" value="TreeGrafter"/>
</dbReference>
<dbReference type="Proteomes" id="UP000019384">
    <property type="component" value="Unassembled WGS sequence"/>
</dbReference>
<evidence type="ECO:0000256" key="2">
    <source>
        <dbReference type="SAM" id="MobiDB-lite"/>
    </source>
</evidence>
<feature type="compositionally biased region" description="Low complexity" evidence="2">
    <location>
        <begin position="216"/>
        <end position="229"/>
    </location>
</feature>
<dbReference type="InterPro" id="IPR051025">
    <property type="entry name" value="RhoGAP"/>
</dbReference>
<feature type="region of interest" description="Disordered" evidence="2">
    <location>
        <begin position="1"/>
        <end position="59"/>
    </location>
</feature>
<feature type="region of interest" description="Disordered" evidence="2">
    <location>
        <begin position="352"/>
        <end position="373"/>
    </location>
</feature>
<feature type="compositionally biased region" description="Polar residues" evidence="2">
    <location>
        <begin position="236"/>
        <end position="247"/>
    </location>
</feature>
<dbReference type="RefSeq" id="XP_022456270.1">
    <property type="nucleotide sequence ID" value="XM_022604731.1"/>
</dbReference>
<dbReference type="Gene3D" id="1.10.555.10">
    <property type="entry name" value="Rho GTPase activation protein"/>
    <property type="match status" value="2"/>
</dbReference>
<organism evidence="4 5">
    <name type="scientific">Kuraishia capsulata CBS 1993</name>
    <dbReference type="NCBI Taxonomy" id="1382522"/>
    <lineage>
        <taxon>Eukaryota</taxon>
        <taxon>Fungi</taxon>
        <taxon>Dikarya</taxon>
        <taxon>Ascomycota</taxon>
        <taxon>Saccharomycotina</taxon>
        <taxon>Pichiomycetes</taxon>
        <taxon>Pichiales</taxon>
        <taxon>Pichiaceae</taxon>
        <taxon>Kuraishia</taxon>
    </lineage>
</organism>
<sequence>MTAEPSSSPLPKNFFSKLKSLGKSPDDDNLVPPRPTLGFKSRSSNSVRPSDSSDRLKQQRDSFLSARQQNFAGDSKVFGVELEKSLDVAEGRIYISGSDGLVRYGRIPIVVALCGLYLKKEALDVEGIFRIGGSSKRIKQLQIIFSTEPEYGRRVDWVGYTVHDAASLLRRFLGSLPEPLVPFDMYEKFRDPLRRRPRICKYLKSRNKPLIPKAIPAAQDDTAETTAEASPEEPQSEQTPLKATESQTEQKKSDTEPQSELQSEPQQEAKPEQEAEAASELDQELEQEPESEPEQDSEQEAEPDQETEQKQDQEEVLAPKLESNNVLAENPSLITVTEPDSETTVVIAKETPTASAETIKPERETESKSRRKHDKFVADRNGALEEYANLLDQLPESSRHLLFYILDLLALFNYHADKNLMPARNLAAVFQPSILSHSDHDMSPEEYELSRLVVEFMTQYSYKLLPAAQNLNLQTTQVASAISYPPQASRTTRKHSRSLPSVTQPPDVIDAKAKKLSVSSGSINNSSSTQLNPEVTESEVSDTEPSALPDITKSAQVELPADSAQAQLSEPVSETDPFLSPRLSPGTSSHSRSYFRRKRTDSSGAHTDENEPASPPHGIGRLLGFLSPKEPRGRSSSIDDFVGLSLSPKRRADLSPAVSPGKALMNN</sequence>
<feature type="compositionally biased region" description="Polar residues" evidence="2">
    <location>
        <begin position="1"/>
        <end position="10"/>
    </location>
</feature>
<feature type="domain" description="Rho-GAP" evidence="3">
    <location>
        <begin position="80"/>
        <end position="465"/>
    </location>
</feature>
<dbReference type="STRING" id="1382522.W6MFT2"/>
<feature type="compositionally biased region" description="Basic and acidic residues" evidence="2">
    <location>
        <begin position="359"/>
        <end position="368"/>
    </location>
</feature>
<dbReference type="GeneID" id="34517658"/>
<dbReference type="SUPFAM" id="SSF48350">
    <property type="entry name" value="GTPase activation domain, GAP"/>
    <property type="match status" value="1"/>
</dbReference>
<dbReference type="PANTHER" id="PTHR15228:SF25">
    <property type="entry name" value="F-BAR DOMAIN-CONTAINING PROTEIN"/>
    <property type="match status" value="1"/>
</dbReference>
<dbReference type="InterPro" id="IPR008936">
    <property type="entry name" value="Rho_GTPase_activation_prot"/>
</dbReference>
<feature type="compositionally biased region" description="Polar residues" evidence="2">
    <location>
        <begin position="322"/>
        <end position="332"/>
    </location>
</feature>